<keyword evidence="3" id="KW-1185">Reference proteome</keyword>
<evidence type="ECO:0000313" key="3">
    <source>
        <dbReference type="Proteomes" id="UP000271241"/>
    </source>
</evidence>
<keyword evidence="2" id="KW-0378">Hydrolase</keyword>
<dbReference type="GO" id="GO:0016787">
    <property type="term" value="F:hydrolase activity"/>
    <property type="evidence" value="ECO:0007669"/>
    <property type="project" value="UniProtKB-KW"/>
</dbReference>
<organism evidence="2 3">
    <name type="scientific">Thamnocephalis sphaerospora</name>
    <dbReference type="NCBI Taxonomy" id="78915"/>
    <lineage>
        <taxon>Eukaryota</taxon>
        <taxon>Fungi</taxon>
        <taxon>Fungi incertae sedis</taxon>
        <taxon>Zoopagomycota</taxon>
        <taxon>Zoopagomycotina</taxon>
        <taxon>Zoopagomycetes</taxon>
        <taxon>Zoopagales</taxon>
        <taxon>Sigmoideomycetaceae</taxon>
        <taxon>Thamnocephalis</taxon>
    </lineage>
</organism>
<dbReference type="PANTHER" id="PTHR43194">
    <property type="entry name" value="HYDROLASE ALPHA/BETA FOLD FAMILY"/>
    <property type="match status" value="1"/>
</dbReference>
<dbReference type="Gene3D" id="3.40.50.1820">
    <property type="entry name" value="alpha/beta hydrolase"/>
    <property type="match status" value="1"/>
</dbReference>
<feature type="domain" description="AB hydrolase-1" evidence="1">
    <location>
        <begin position="39"/>
        <end position="309"/>
    </location>
</feature>
<gene>
    <name evidence="2" type="ORF">THASP1DRAFT_27255</name>
</gene>
<dbReference type="STRING" id="78915.A0A4P9XX63"/>
<dbReference type="EMBL" id="KZ992431">
    <property type="protein sequence ID" value="RKP10946.1"/>
    <property type="molecule type" value="Genomic_DNA"/>
</dbReference>
<proteinExistence type="predicted"/>
<dbReference type="InterPro" id="IPR029058">
    <property type="entry name" value="AB_hydrolase_fold"/>
</dbReference>
<sequence>MLTATSAVKFVPAAAQELQIAYRHYALNSSAGVAKSPTLVVAHATGLCKEVYAPLLEQLKTVQGDAFALDSRNHGDSGTANLELLESGHATAESFLDNARDILALIDALKLTAKRPLIGMGHSVGAAGMLFAEIMRPNTFDAIVAIDPIISTVDLDKVAQGVAAPDGSATGLDVAHTVINRKATWKSRDEARAHLAGRGMYTGWCPQAMDAFLNYGLRDLEDGAGVTLKCTPKQEAHSFLSGAHYPYLIFQRLHEIRIPILFIGSEGSEFIPPKNIKEIAMQCQRQECVILPRLRHMMPHEDPKAVASAIDQFLRRFNSNAGVATAKM</sequence>
<accession>A0A4P9XX63</accession>
<dbReference type="PANTHER" id="PTHR43194:SF2">
    <property type="entry name" value="PEROXISOMAL MEMBRANE PROTEIN LPX1"/>
    <property type="match status" value="1"/>
</dbReference>
<evidence type="ECO:0000313" key="2">
    <source>
        <dbReference type="EMBL" id="RKP10946.1"/>
    </source>
</evidence>
<dbReference type="InterPro" id="IPR050228">
    <property type="entry name" value="Carboxylesterase_BioH"/>
</dbReference>
<dbReference type="Pfam" id="PF12697">
    <property type="entry name" value="Abhydrolase_6"/>
    <property type="match status" value="1"/>
</dbReference>
<dbReference type="InterPro" id="IPR000073">
    <property type="entry name" value="AB_hydrolase_1"/>
</dbReference>
<name>A0A4P9XX63_9FUNG</name>
<evidence type="ECO:0000259" key="1">
    <source>
        <dbReference type="Pfam" id="PF12697"/>
    </source>
</evidence>
<dbReference type="SUPFAM" id="SSF53474">
    <property type="entry name" value="alpha/beta-Hydrolases"/>
    <property type="match status" value="1"/>
</dbReference>
<dbReference type="Proteomes" id="UP000271241">
    <property type="component" value="Unassembled WGS sequence"/>
</dbReference>
<dbReference type="OrthoDB" id="94039at2759"/>
<reference evidence="3" key="1">
    <citation type="journal article" date="2018" name="Nat. Microbiol.">
        <title>Leveraging single-cell genomics to expand the fungal tree of life.</title>
        <authorList>
            <person name="Ahrendt S.R."/>
            <person name="Quandt C.A."/>
            <person name="Ciobanu D."/>
            <person name="Clum A."/>
            <person name="Salamov A."/>
            <person name="Andreopoulos B."/>
            <person name="Cheng J.F."/>
            <person name="Woyke T."/>
            <person name="Pelin A."/>
            <person name="Henrissat B."/>
            <person name="Reynolds N.K."/>
            <person name="Benny G.L."/>
            <person name="Smith M.E."/>
            <person name="James T.Y."/>
            <person name="Grigoriev I.V."/>
        </authorList>
    </citation>
    <scope>NUCLEOTIDE SEQUENCE [LARGE SCALE GENOMIC DNA]</scope>
    <source>
        <strain evidence="3">RSA 1356</strain>
    </source>
</reference>
<protein>
    <submittedName>
        <fullName evidence="2">Alpha/Beta hydrolase protein</fullName>
    </submittedName>
</protein>
<dbReference type="AlphaFoldDB" id="A0A4P9XX63"/>